<sequence length="120" mass="13032">KYAAIRSVVLALIYHEYYLPRSHHVEVAASGDPRANGDSTLKFANQTKSITVGLLIAPENITSMSADTSASVLSILPNVATLDQNQSTKIELVFSILKEGNPHRSPHPRAPLMGPTRKNN</sequence>
<evidence type="ECO:0000313" key="3">
    <source>
        <dbReference type="Proteomes" id="UP001607303"/>
    </source>
</evidence>
<gene>
    <name evidence="2" type="ORF">V1477_003666</name>
</gene>
<dbReference type="EMBL" id="JAYRBN010000033">
    <property type="protein sequence ID" value="KAL2748117.1"/>
    <property type="molecule type" value="Genomic_DNA"/>
</dbReference>
<evidence type="ECO:0000256" key="1">
    <source>
        <dbReference type="SAM" id="MobiDB-lite"/>
    </source>
</evidence>
<name>A0ABD2CSQ1_VESMC</name>
<feature type="non-terminal residue" evidence="2">
    <location>
        <position position="1"/>
    </location>
</feature>
<dbReference type="AlphaFoldDB" id="A0ABD2CSQ1"/>
<comment type="caution">
    <text evidence="2">The sequence shown here is derived from an EMBL/GenBank/DDBJ whole genome shotgun (WGS) entry which is preliminary data.</text>
</comment>
<reference evidence="2 3" key="1">
    <citation type="journal article" date="2024" name="Ann. Entomol. Soc. Am.">
        <title>Genomic analyses of the southern and eastern yellowjacket wasps (Hymenoptera: Vespidae) reveal evolutionary signatures of social life.</title>
        <authorList>
            <person name="Catto M.A."/>
            <person name="Caine P.B."/>
            <person name="Orr S.E."/>
            <person name="Hunt B.G."/>
            <person name="Goodisman M.A.D."/>
        </authorList>
    </citation>
    <scope>NUCLEOTIDE SEQUENCE [LARGE SCALE GENOMIC DNA]</scope>
    <source>
        <strain evidence="2">232</strain>
        <tissue evidence="2">Head and thorax</tissue>
    </source>
</reference>
<proteinExistence type="predicted"/>
<organism evidence="2 3">
    <name type="scientific">Vespula maculifrons</name>
    <name type="common">Eastern yellow jacket</name>
    <name type="synonym">Wasp</name>
    <dbReference type="NCBI Taxonomy" id="7453"/>
    <lineage>
        <taxon>Eukaryota</taxon>
        <taxon>Metazoa</taxon>
        <taxon>Ecdysozoa</taxon>
        <taxon>Arthropoda</taxon>
        <taxon>Hexapoda</taxon>
        <taxon>Insecta</taxon>
        <taxon>Pterygota</taxon>
        <taxon>Neoptera</taxon>
        <taxon>Endopterygota</taxon>
        <taxon>Hymenoptera</taxon>
        <taxon>Apocrita</taxon>
        <taxon>Aculeata</taxon>
        <taxon>Vespoidea</taxon>
        <taxon>Vespidae</taxon>
        <taxon>Vespinae</taxon>
        <taxon>Vespula</taxon>
    </lineage>
</organism>
<feature type="region of interest" description="Disordered" evidence="1">
    <location>
        <begin position="98"/>
        <end position="120"/>
    </location>
</feature>
<evidence type="ECO:0000313" key="2">
    <source>
        <dbReference type="EMBL" id="KAL2748117.1"/>
    </source>
</evidence>
<protein>
    <submittedName>
        <fullName evidence="2">Uncharacterized protein</fullName>
    </submittedName>
</protein>
<dbReference type="Proteomes" id="UP001607303">
    <property type="component" value="Unassembled WGS sequence"/>
</dbReference>
<keyword evidence="3" id="KW-1185">Reference proteome</keyword>
<accession>A0ABD2CSQ1</accession>